<evidence type="ECO:0000313" key="11">
    <source>
        <dbReference type="Proteomes" id="UP000199515"/>
    </source>
</evidence>
<accession>A0A1H3IUJ1</accession>
<dbReference type="PANTHER" id="PTHR43357">
    <property type="entry name" value="INNER MEMBRANE ABC TRANSPORTER PERMEASE PROTEIN YDCV"/>
    <property type="match status" value="1"/>
</dbReference>
<dbReference type="InterPro" id="IPR035906">
    <property type="entry name" value="MetI-like_sf"/>
</dbReference>
<evidence type="ECO:0000256" key="2">
    <source>
        <dbReference type="ARBA" id="ARBA00022448"/>
    </source>
</evidence>
<dbReference type="InterPro" id="IPR000515">
    <property type="entry name" value="MetI-like"/>
</dbReference>
<dbReference type="CDD" id="cd06261">
    <property type="entry name" value="TM_PBP2"/>
    <property type="match status" value="1"/>
</dbReference>
<dbReference type="Gene3D" id="1.10.3720.10">
    <property type="entry name" value="MetI-like"/>
    <property type="match status" value="1"/>
</dbReference>
<dbReference type="PROSITE" id="PS50928">
    <property type="entry name" value="ABC_TM1"/>
    <property type="match status" value="1"/>
</dbReference>
<dbReference type="GO" id="GO:0055085">
    <property type="term" value="P:transmembrane transport"/>
    <property type="evidence" value="ECO:0007669"/>
    <property type="project" value="InterPro"/>
</dbReference>
<dbReference type="AlphaFoldDB" id="A0A1H3IUJ1"/>
<proteinExistence type="inferred from homology"/>
<keyword evidence="3" id="KW-1003">Cell membrane</keyword>
<organism evidence="10 11">
    <name type="scientific">Amycolatopsis xylanica</name>
    <dbReference type="NCBI Taxonomy" id="589385"/>
    <lineage>
        <taxon>Bacteria</taxon>
        <taxon>Bacillati</taxon>
        <taxon>Actinomycetota</taxon>
        <taxon>Actinomycetes</taxon>
        <taxon>Pseudonocardiales</taxon>
        <taxon>Pseudonocardiaceae</taxon>
        <taxon>Amycolatopsis</taxon>
    </lineage>
</organism>
<feature type="transmembrane region" description="Helical" evidence="8">
    <location>
        <begin position="136"/>
        <end position="158"/>
    </location>
</feature>
<feature type="transmembrane region" description="Helical" evidence="8">
    <location>
        <begin position="100"/>
        <end position="124"/>
    </location>
</feature>
<evidence type="ECO:0000256" key="1">
    <source>
        <dbReference type="ARBA" id="ARBA00004429"/>
    </source>
</evidence>
<dbReference type="SUPFAM" id="SSF161098">
    <property type="entry name" value="MetI-like"/>
    <property type="match status" value="1"/>
</dbReference>
<name>A0A1H3IUJ1_9PSEU</name>
<feature type="transmembrane region" description="Helical" evidence="8">
    <location>
        <begin position="234"/>
        <end position="258"/>
    </location>
</feature>
<dbReference type="GO" id="GO:0005886">
    <property type="term" value="C:plasma membrane"/>
    <property type="evidence" value="ECO:0007669"/>
    <property type="project" value="UniProtKB-SubCell"/>
</dbReference>
<keyword evidence="7 8" id="KW-0472">Membrane</keyword>
<evidence type="ECO:0000256" key="5">
    <source>
        <dbReference type="ARBA" id="ARBA00022692"/>
    </source>
</evidence>
<keyword evidence="4" id="KW-0997">Cell inner membrane</keyword>
<evidence type="ECO:0000256" key="4">
    <source>
        <dbReference type="ARBA" id="ARBA00022519"/>
    </source>
</evidence>
<dbReference type="PANTHER" id="PTHR43357:SF4">
    <property type="entry name" value="INNER MEMBRANE ABC TRANSPORTER PERMEASE PROTEIN YDCV"/>
    <property type="match status" value="1"/>
</dbReference>
<feature type="transmembrane region" description="Helical" evidence="8">
    <location>
        <begin position="12"/>
        <end position="37"/>
    </location>
</feature>
<dbReference type="STRING" id="589385.SAMN05421504_105109"/>
<gene>
    <name evidence="10" type="ORF">SAMN05421504_105109</name>
</gene>
<protein>
    <submittedName>
        <fullName evidence="10">2-aminoethylphosphonate transport system permease protein</fullName>
    </submittedName>
</protein>
<evidence type="ECO:0000256" key="7">
    <source>
        <dbReference type="ARBA" id="ARBA00023136"/>
    </source>
</evidence>
<evidence type="ECO:0000256" key="6">
    <source>
        <dbReference type="ARBA" id="ARBA00022989"/>
    </source>
</evidence>
<sequence length="270" mass="28468">MLLWKPRSKALLWTVFGVLFAVIVLAPLVMIVLASFAGRWTGVLPSALTGTQYAQALSGETFASLAVSVQTGVIASAVSVLLGTWAALAAEHAPRRLRRWVDTVFHLPIAVPSVVLGLALLVAFSRPPVLLNGTRWIVLIGHLMILLPFSYSTVSAAVRRADPQLALAAASLGASPARVLLRVRIPVLLPSMAASASLALAMSMGELGATMMLFPPDWRTLPASVFALTDRGQVFLASASTVVLLLVTLLGLVIVGLVQPRSASAPSRRV</sequence>
<feature type="domain" description="ABC transmembrane type-1" evidence="9">
    <location>
        <begin position="65"/>
        <end position="255"/>
    </location>
</feature>
<evidence type="ECO:0000259" key="9">
    <source>
        <dbReference type="PROSITE" id="PS50928"/>
    </source>
</evidence>
<evidence type="ECO:0000256" key="8">
    <source>
        <dbReference type="RuleBase" id="RU363032"/>
    </source>
</evidence>
<feature type="transmembrane region" description="Helical" evidence="8">
    <location>
        <begin position="187"/>
        <end position="214"/>
    </location>
</feature>
<keyword evidence="6 8" id="KW-1133">Transmembrane helix</keyword>
<comment type="similarity">
    <text evidence="8">Belongs to the binding-protein-dependent transport system permease family.</text>
</comment>
<dbReference type="Pfam" id="PF00528">
    <property type="entry name" value="BPD_transp_1"/>
    <property type="match status" value="1"/>
</dbReference>
<reference evidence="10 11" key="1">
    <citation type="submission" date="2016-10" db="EMBL/GenBank/DDBJ databases">
        <authorList>
            <person name="de Groot N.N."/>
        </authorList>
    </citation>
    <scope>NUCLEOTIDE SEQUENCE [LARGE SCALE GENOMIC DNA]</scope>
    <source>
        <strain evidence="10 11">CPCC 202699</strain>
    </source>
</reference>
<dbReference type="OrthoDB" id="4937721at2"/>
<comment type="subcellular location">
    <subcellularLocation>
        <location evidence="1">Cell inner membrane</location>
        <topology evidence="1">Multi-pass membrane protein</topology>
    </subcellularLocation>
    <subcellularLocation>
        <location evidence="8">Cell membrane</location>
        <topology evidence="8">Multi-pass membrane protein</topology>
    </subcellularLocation>
</comment>
<evidence type="ECO:0000313" key="10">
    <source>
        <dbReference type="EMBL" id="SDY30858.1"/>
    </source>
</evidence>
<keyword evidence="2 8" id="KW-0813">Transport</keyword>
<dbReference type="RefSeq" id="WP_091292192.1">
    <property type="nucleotide sequence ID" value="NZ_FNON01000005.1"/>
</dbReference>
<dbReference type="EMBL" id="FNON01000005">
    <property type="protein sequence ID" value="SDY30858.1"/>
    <property type="molecule type" value="Genomic_DNA"/>
</dbReference>
<keyword evidence="11" id="KW-1185">Reference proteome</keyword>
<feature type="transmembrane region" description="Helical" evidence="8">
    <location>
        <begin position="62"/>
        <end position="88"/>
    </location>
</feature>
<keyword evidence="5 8" id="KW-0812">Transmembrane</keyword>
<evidence type="ECO:0000256" key="3">
    <source>
        <dbReference type="ARBA" id="ARBA00022475"/>
    </source>
</evidence>
<dbReference type="Proteomes" id="UP000199515">
    <property type="component" value="Unassembled WGS sequence"/>
</dbReference>